<reference evidence="2 3" key="1">
    <citation type="submission" date="2017-03" db="EMBL/GenBank/DDBJ databases">
        <title>Complete genome sequence of Blastomonas fulva degrading microcsystin LR.</title>
        <authorList>
            <person name="Lee H.-g."/>
            <person name="Jin L."/>
            <person name="oh H.-M."/>
        </authorList>
    </citation>
    <scope>NUCLEOTIDE SEQUENCE [LARGE SCALE GENOMIC DNA]</scope>
    <source>
        <strain evidence="2 3">T2</strain>
    </source>
</reference>
<dbReference type="GeneID" id="303485228"/>
<dbReference type="Proteomes" id="UP000258016">
    <property type="component" value="Chromosome"/>
</dbReference>
<evidence type="ECO:0000313" key="2">
    <source>
        <dbReference type="EMBL" id="ASR51163.1"/>
    </source>
</evidence>
<name>A0ABM6M5B9_9SPHN</name>
<evidence type="ECO:0000313" key="3">
    <source>
        <dbReference type="Proteomes" id="UP000258016"/>
    </source>
</evidence>
<dbReference type="Pfam" id="PF00561">
    <property type="entry name" value="Abhydrolase_1"/>
    <property type="match status" value="1"/>
</dbReference>
<organism evidence="2 3">
    <name type="scientific">Blastomonas fulva</name>
    <dbReference type="NCBI Taxonomy" id="1550728"/>
    <lineage>
        <taxon>Bacteria</taxon>
        <taxon>Pseudomonadati</taxon>
        <taxon>Pseudomonadota</taxon>
        <taxon>Alphaproteobacteria</taxon>
        <taxon>Sphingomonadales</taxon>
        <taxon>Sphingomonadaceae</taxon>
        <taxon>Blastomonas</taxon>
    </lineage>
</organism>
<evidence type="ECO:0000259" key="1">
    <source>
        <dbReference type="Pfam" id="PF00561"/>
    </source>
</evidence>
<dbReference type="PANTHER" id="PTHR43798">
    <property type="entry name" value="MONOACYLGLYCEROL LIPASE"/>
    <property type="match status" value="1"/>
</dbReference>
<accession>A0ABM6M5B9</accession>
<dbReference type="Gene3D" id="3.40.50.1820">
    <property type="entry name" value="alpha/beta hydrolase"/>
    <property type="match status" value="2"/>
</dbReference>
<protein>
    <recommendedName>
        <fullName evidence="1">AB hydrolase-1 domain-containing protein</fullName>
    </recommendedName>
</protein>
<gene>
    <name evidence="2" type="ORF">B5J99_06500</name>
</gene>
<dbReference type="SUPFAM" id="SSF53474">
    <property type="entry name" value="alpha/beta-Hydrolases"/>
    <property type="match status" value="2"/>
</dbReference>
<sequence length="450" mass="49522">MRITRHYLTLAGRRVHYRMCGSGPPVLLVHQSPRSSDEYTAMMAQWGERFTCIAPDSPGFGQSDPLPIASPTTEDFADAILDFADAVGFRAIAAYGFHSGGIFLMNALRRHPERFVALAVGGYPCFHPHELDDVGEAYLRPFHPQPYGEHLLWAWNRMLEQSWYFPWYKPEQARRMSAPHADPMVLHPQVMDLLASGDAYRHGYRAALSADYDVPPAGADVPPALLSSYSSDPMTAHMARFPALPAGWSTAEQPDPAAHSSGNADWLAHHPAPAFMPVQDIDRGFLPVRTDAFDGLIHWRGSGDVLHIHGPGRSLDLLPESVLAIDLPGHGLSDRWPGEPPLDWAAWAAVIDSAAKQLGASDTRSEPLLPGEPELLFPDLTPDRYGNHLVNAWALLRAGHAFSPRYAITRDTMAPMAEGAMDLTTLAREHLALMRSSAALALHRARLSTR</sequence>
<feature type="domain" description="AB hydrolase-1" evidence="1">
    <location>
        <begin position="24"/>
        <end position="236"/>
    </location>
</feature>
<dbReference type="InterPro" id="IPR029058">
    <property type="entry name" value="AB_hydrolase_fold"/>
</dbReference>
<dbReference type="InterPro" id="IPR050266">
    <property type="entry name" value="AB_hydrolase_sf"/>
</dbReference>
<keyword evidence="3" id="KW-1185">Reference proteome</keyword>
<dbReference type="EMBL" id="CP020083">
    <property type="protein sequence ID" value="ASR51163.1"/>
    <property type="molecule type" value="Genomic_DNA"/>
</dbReference>
<dbReference type="RefSeq" id="WP_117351938.1">
    <property type="nucleotide sequence ID" value="NZ_CP020083.1"/>
</dbReference>
<dbReference type="InterPro" id="IPR000073">
    <property type="entry name" value="AB_hydrolase_1"/>
</dbReference>
<proteinExistence type="predicted"/>